<dbReference type="VEuPathDB" id="VectorBase:AATE019600"/>
<accession>A0A182JK68</accession>
<dbReference type="AlphaFoldDB" id="A0A182JK68"/>
<name>A0A182JK68_ANOAO</name>
<protein>
    <submittedName>
        <fullName evidence="1">Uncharacterized protein</fullName>
    </submittedName>
</protein>
<dbReference type="EnsemblMetazoa" id="AATE019600-RA">
    <property type="protein sequence ID" value="AATE019600-PA.1"/>
    <property type="gene ID" value="AATE019600"/>
</dbReference>
<dbReference type="STRING" id="41427.A0A182JK68"/>
<organism evidence="1">
    <name type="scientific">Anopheles atroparvus</name>
    <name type="common">European mosquito</name>
    <dbReference type="NCBI Taxonomy" id="41427"/>
    <lineage>
        <taxon>Eukaryota</taxon>
        <taxon>Metazoa</taxon>
        <taxon>Ecdysozoa</taxon>
        <taxon>Arthropoda</taxon>
        <taxon>Hexapoda</taxon>
        <taxon>Insecta</taxon>
        <taxon>Pterygota</taxon>
        <taxon>Neoptera</taxon>
        <taxon>Endopterygota</taxon>
        <taxon>Diptera</taxon>
        <taxon>Nematocera</taxon>
        <taxon>Culicoidea</taxon>
        <taxon>Culicidae</taxon>
        <taxon>Anophelinae</taxon>
        <taxon>Anopheles</taxon>
    </lineage>
</organism>
<proteinExistence type="predicted"/>
<sequence length="179" mass="20319">LFIASRVCQSLTDKSPRPGCSHRGVTGLIVLQRFIAQREFPTVRSNRNNLHLFLPKKKVQFSALCKSEHTWQVGNQKKAGPKMHLIKNKAVYFTLMLVVLSMCLDQTEARRKILRGRRTINRTFKRGPLIPAWAIITIVAIGNLLIGGIAYLIFRKVVLNQPIENVTSYTPAMQDEYSS</sequence>
<reference evidence="1" key="1">
    <citation type="submission" date="2022-08" db="UniProtKB">
        <authorList>
            <consortium name="EnsemblMetazoa"/>
        </authorList>
    </citation>
    <scope>IDENTIFICATION</scope>
    <source>
        <strain evidence="1">EBRO</strain>
    </source>
</reference>
<evidence type="ECO:0000313" key="1">
    <source>
        <dbReference type="EnsemblMetazoa" id="AATE019600-PA.1"/>
    </source>
</evidence>